<evidence type="ECO:0000313" key="1">
    <source>
        <dbReference type="EMBL" id="EGY34737.1"/>
    </source>
</evidence>
<protein>
    <submittedName>
        <fullName evidence="1">Uncharacterized protein</fullName>
    </submittedName>
</protein>
<reference evidence="1 2" key="1">
    <citation type="submission" date="2010-10" db="EMBL/GenBank/DDBJ databases">
        <authorList>
            <person name="Chen C."/>
            <person name="Kittichotirat W."/>
            <person name="Asikainen S."/>
            <person name="Bumgarner R."/>
        </authorList>
    </citation>
    <scope>NUCLEOTIDE SEQUENCE [LARGE SCALE GENOMIC DNA]</scope>
    <source>
        <strain evidence="1 2">SC1083</strain>
    </source>
</reference>
<dbReference type="EMBL" id="AEJM01000014">
    <property type="protein sequence ID" value="EGY34737.1"/>
    <property type="molecule type" value="Genomic_DNA"/>
</dbReference>
<gene>
    <name evidence="1" type="ORF">SC1083_0440</name>
</gene>
<evidence type="ECO:0000313" key="2">
    <source>
        <dbReference type="Proteomes" id="UP000005508"/>
    </source>
</evidence>
<dbReference type="Proteomes" id="UP000005508">
    <property type="component" value="Unassembled WGS sequence"/>
</dbReference>
<accession>G4A6K0</accession>
<dbReference type="InterPro" id="IPR010982">
    <property type="entry name" value="Lambda_DNA-bd_dom_sf"/>
</dbReference>
<comment type="caution">
    <text evidence="1">The sequence shown here is derived from an EMBL/GenBank/DDBJ whole genome shotgun (WGS) entry which is preliminary data.</text>
</comment>
<sequence>MNQKEIYQALKNKNLNASMIAEALGVSYQAVSNAIKQGKSSQRIAKAIALAIDQPLETVFPHYAQKKQKQIFRKKKVNQLKSQFSQIL</sequence>
<organism evidence="1 2">
    <name type="scientific">Aggregatibacter actinomycetemcomitans serotype e str. SC1083</name>
    <dbReference type="NCBI Taxonomy" id="907488"/>
    <lineage>
        <taxon>Bacteria</taxon>
        <taxon>Pseudomonadati</taxon>
        <taxon>Pseudomonadota</taxon>
        <taxon>Gammaproteobacteria</taxon>
        <taxon>Pasteurellales</taxon>
        <taxon>Pasteurellaceae</taxon>
        <taxon>Aggregatibacter</taxon>
    </lineage>
</organism>
<dbReference type="AlphaFoldDB" id="G4A6K0"/>
<name>G4A6K0_AGGAC</name>
<dbReference type="GO" id="GO:0003677">
    <property type="term" value="F:DNA binding"/>
    <property type="evidence" value="ECO:0007669"/>
    <property type="project" value="InterPro"/>
</dbReference>
<proteinExistence type="predicted"/>
<dbReference type="RefSeq" id="WP_005556145.1">
    <property type="nucleotide sequence ID" value="NZ_AEJM01000014.1"/>
</dbReference>
<dbReference type="PATRIC" id="fig|907488.3.peg.435"/>
<dbReference type="Gene3D" id="1.10.260.40">
    <property type="entry name" value="lambda repressor-like DNA-binding domains"/>
    <property type="match status" value="1"/>
</dbReference>